<dbReference type="AlphaFoldDB" id="A0A0F9HQI2"/>
<dbReference type="EMBL" id="LAZR01014417">
    <property type="protein sequence ID" value="KKM17571.1"/>
    <property type="molecule type" value="Genomic_DNA"/>
</dbReference>
<comment type="caution">
    <text evidence="2">The sequence shown here is derived from an EMBL/GenBank/DDBJ whole genome shotgun (WGS) entry which is preliminary data.</text>
</comment>
<evidence type="ECO:0000256" key="1">
    <source>
        <dbReference type="SAM" id="MobiDB-lite"/>
    </source>
</evidence>
<reference evidence="2" key="1">
    <citation type="journal article" date="2015" name="Nature">
        <title>Complex archaea that bridge the gap between prokaryotes and eukaryotes.</title>
        <authorList>
            <person name="Spang A."/>
            <person name="Saw J.H."/>
            <person name="Jorgensen S.L."/>
            <person name="Zaremba-Niedzwiedzka K."/>
            <person name="Martijn J."/>
            <person name="Lind A.E."/>
            <person name="van Eijk R."/>
            <person name="Schleper C."/>
            <person name="Guy L."/>
            <person name="Ettema T.J."/>
        </authorList>
    </citation>
    <scope>NUCLEOTIDE SEQUENCE</scope>
</reference>
<sequence length="146" mass="16588">MPDRRESSNEDWDFEKSAFNCPNLEDGPIAKSDEPIVSASSIIKGFRRLGPQPTRREPLTKAERDELREETEAANAAFHERGVWCNDYETLLRLLDQVEALEERLSKTHIDHVEMGKKGGAARAKALTPERRSEIARTAATARWNK</sequence>
<organism evidence="2">
    <name type="scientific">marine sediment metagenome</name>
    <dbReference type="NCBI Taxonomy" id="412755"/>
    <lineage>
        <taxon>unclassified sequences</taxon>
        <taxon>metagenomes</taxon>
        <taxon>ecological metagenomes</taxon>
    </lineage>
</organism>
<name>A0A0F9HQI2_9ZZZZ</name>
<feature type="compositionally biased region" description="Basic and acidic residues" evidence="1">
    <location>
        <begin position="54"/>
        <end position="68"/>
    </location>
</feature>
<proteinExistence type="predicted"/>
<accession>A0A0F9HQI2</accession>
<evidence type="ECO:0000313" key="2">
    <source>
        <dbReference type="EMBL" id="KKM17571.1"/>
    </source>
</evidence>
<feature type="region of interest" description="Disordered" evidence="1">
    <location>
        <begin position="42"/>
        <end position="68"/>
    </location>
</feature>
<protein>
    <submittedName>
        <fullName evidence="2">Uncharacterized protein</fullName>
    </submittedName>
</protein>
<gene>
    <name evidence="2" type="ORF">LCGC14_1674400</name>
</gene>